<dbReference type="STRING" id="765257.A0A0C9YQA7"/>
<reference evidence="1 2" key="1">
    <citation type="submission" date="2014-04" db="EMBL/GenBank/DDBJ databases">
        <authorList>
            <consortium name="DOE Joint Genome Institute"/>
            <person name="Kuo A."/>
            <person name="Kohler A."/>
            <person name="Costa M.D."/>
            <person name="Nagy L.G."/>
            <person name="Floudas D."/>
            <person name="Copeland A."/>
            <person name="Barry K.W."/>
            <person name="Cichocki N."/>
            <person name="Veneault-Fourrey C."/>
            <person name="LaButti K."/>
            <person name="Lindquist E.A."/>
            <person name="Lipzen A."/>
            <person name="Lundell T."/>
            <person name="Morin E."/>
            <person name="Murat C."/>
            <person name="Sun H."/>
            <person name="Tunlid A."/>
            <person name="Henrissat B."/>
            <person name="Grigoriev I.V."/>
            <person name="Hibbett D.S."/>
            <person name="Martin F."/>
            <person name="Nordberg H.P."/>
            <person name="Cantor M.N."/>
            <person name="Hua S.X."/>
        </authorList>
    </citation>
    <scope>NUCLEOTIDE SEQUENCE [LARGE SCALE GENOMIC DNA]</scope>
    <source>
        <strain evidence="1 2">441</strain>
    </source>
</reference>
<dbReference type="Proteomes" id="UP000054018">
    <property type="component" value="Unassembled WGS sequence"/>
</dbReference>
<evidence type="ECO:0000313" key="1">
    <source>
        <dbReference type="EMBL" id="KIK12507.1"/>
    </source>
</evidence>
<name>A0A0C9YQA7_9AGAM</name>
<organism evidence="1 2">
    <name type="scientific">Pisolithus microcarpus 441</name>
    <dbReference type="NCBI Taxonomy" id="765257"/>
    <lineage>
        <taxon>Eukaryota</taxon>
        <taxon>Fungi</taxon>
        <taxon>Dikarya</taxon>
        <taxon>Basidiomycota</taxon>
        <taxon>Agaricomycotina</taxon>
        <taxon>Agaricomycetes</taxon>
        <taxon>Agaricomycetidae</taxon>
        <taxon>Boletales</taxon>
        <taxon>Sclerodermatineae</taxon>
        <taxon>Pisolithaceae</taxon>
        <taxon>Pisolithus</taxon>
    </lineage>
</organism>
<keyword evidence="2" id="KW-1185">Reference proteome</keyword>
<dbReference type="OrthoDB" id="164951at2759"/>
<feature type="non-terminal residue" evidence="1">
    <location>
        <position position="1"/>
    </location>
</feature>
<dbReference type="HOGENOM" id="CLU_160847_0_0_1"/>
<gene>
    <name evidence="1" type="ORF">PISMIDRAFT_77639</name>
</gene>
<proteinExistence type="predicted"/>
<protein>
    <submittedName>
        <fullName evidence="1">Uncharacterized protein</fullName>
    </submittedName>
</protein>
<accession>A0A0C9YQA7</accession>
<feature type="non-terminal residue" evidence="1">
    <location>
        <position position="99"/>
    </location>
</feature>
<dbReference type="AlphaFoldDB" id="A0A0C9YQA7"/>
<dbReference type="EMBL" id="KN834075">
    <property type="protein sequence ID" value="KIK12507.1"/>
    <property type="molecule type" value="Genomic_DNA"/>
</dbReference>
<reference evidence="2" key="2">
    <citation type="submission" date="2015-01" db="EMBL/GenBank/DDBJ databases">
        <title>Evolutionary Origins and Diversification of the Mycorrhizal Mutualists.</title>
        <authorList>
            <consortium name="DOE Joint Genome Institute"/>
            <consortium name="Mycorrhizal Genomics Consortium"/>
            <person name="Kohler A."/>
            <person name="Kuo A."/>
            <person name="Nagy L.G."/>
            <person name="Floudas D."/>
            <person name="Copeland A."/>
            <person name="Barry K.W."/>
            <person name="Cichocki N."/>
            <person name="Veneault-Fourrey C."/>
            <person name="LaButti K."/>
            <person name="Lindquist E.A."/>
            <person name="Lipzen A."/>
            <person name="Lundell T."/>
            <person name="Morin E."/>
            <person name="Murat C."/>
            <person name="Riley R."/>
            <person name="Ohm R."/>
            <person name="Sun H."/>
            <person name="Tunlid A."/>
            <person name="Henrissat B."/>
            <person name="Grigoriev I.V."/>
            <person name="Hibbett D.S."/>
            <person name="Martin F."/>
        </authorList>
    </citation>
    <scope>NUCLEOTIDE SEQUENCE [LARGE SCALE GENOMIC DNA]</scope>
    <source>
        <strain evidence="2">441</strain>
    </source>
</reference>
<evidence type="ECO:0000313" key="2">
    <source>
        <dbReference type="Proteomes" id="UP000054018"/>
    </source>
</evidence>
<sequence>EPEVYGDPDFKNAFERMPNQCSDKGLALYLSWRGFQENCSQSTIDGIQVAFKLLWDKADGAMFHGDWHHNDTQQQWEGNPVRSAEVDDVVASIRHKVSS</sequence>